<dbReference type="Proteomes" id="UP000321199">
    <property type="component" value="Chromosome"/>
</dbReference>
<evidence type="ECO:0000259" key="1">
    <source>
        <dbReference type="Pfam" id="PF01814"/>
    </source>
</evidence>
<accession>A0A5B8RW17</accession>
<dbReference type="Pfam" id="PF01814">
    <property type="entry name" value="Hemerythrin"/>
    <property type="match status" value="1"/>
</dbReference>
<organism evidence="2 3">
    <name type="scientific">Comamonas flocculans</name>
    <dbReference type="NCBI Taxonomy" id="2597701"/>
    <lineage>
        <taxon>Bacteria</taxon>
        <taxon>Pseudomonadati</taxon>
        <taxon>Pseudomonadota</taxon>
        <taxon>Betaproteobacteria</taxon>
        <taxon>Burkholderiales</taxon>
        <taxon>Comamonadaceae</taxon>
        <taxon>Comamonas</taxon>
    </lineage>
</organism>
<dbReference type="KEGG" id="cof:FOZ74_07605"/>
<keyword evidence="3" id="KW-1185">Reference proteome</keyword>
<gene>
    <name evidence="2" type="ORF">FOZ74_07605</name>
</gene>
<dbReference type="OrthoDB" id="8809825at2"/>
<sequence>MNIDKFKADHLAILSGIQRLRDLTRLGVPAADEIAAALVKFSTTIRLHLAAEDKFLYPSLEKSQDPQIVAMSQRFEREMADIAQRFMAFARNWNVGAKIAADFDGFRRAANLTLKPVWDRMQQENREFYPRIEAM</sequence>
<evidence type="ECO:0000313" key="2">
    <source>
        <dbReference type="EMBL" id="QEA12902.1"/>
    </source>
</evidence>
<name>A0A5B8RW17_9BURK</name>
<dbReference type="Gene3D" id="1.20.120.520">
    <property type="entry name" value="nmb1532 protein domain like"/>
    <property type="match status" value="1"/>
</dbReference>
<feature type="domain" description="Hemerythrin-like" evidence="1">
    <location>
        <begin position="3"/>
        <end position="132"/>
    </location>
</feature>
<proteinExistence type="predicted"/>
<dbReference type="RefSeq" id="WP_146912495.1">
    <property type="nucleotide sequence ID" value="NZ_CP042344.1"/>
</dbReference>
<dbReference type="EMBL" id="CP042344">
    <property type="protein sequence ID" value="QEA12902.1"/>
    <property type="molecule type" value="Genomic_DNA"/>
</dbReference>
<protein>
    <submittedName>
        <fullName evidence="2">Hemerythrin domain-containing protein</fullName>
    </submittedName>
</protein>
<dbReference type="InterPro" id="IPR012312">
    <property type="entry name" value="Hemerythrin-like"/>
</dbReference>
<dbReference type="AlphaFoldDB" id="A0A5B8RW17"/>
<reference evidence="2 3" key="1">
    <citation type="submission" date="2019-07" db="EMBL/GenBank/DDBJ databases">
        <title>Complete genome sequence of Comamonas sp. NLF 7-7 isolated from livestock.</title>
        <authorList>
            <person name="Kim D.H."/>
            <person name="Kim J.G."/>
        </authorList>
    </citation>
    <scope>NUCLEOTIDE SEQUENCE [LARGE SCALE GENOMIC DNA]</scope>
    <source>
        <strain evidence="2 3">NLF 7-7</strain>
    </source>
</reference>
<evidence type="ECO:0000313" key="3">
    <source>
        <dbReference type="Proteomes" id="UP000321199"/>
    </source>
</evidence>